<dbReference type="AlphaFoldDB" id="A0A8H7XRS2"/>
<dbReference type="EMBL" id="JAFIQS010000011">
    <property type="protein sequence ID" value="KAG5164490.1"/>
    <property type="molecule type" value="Genomic_DNA"/>
</dbReference>
<accession>A0A8H7XRS2</accession>
<evidence type="ECO:0000313" key="1">
    <source>
        <dbReference type="EMBL" id="KAG5164490.1"/>
    </source>
</evidence>
<name>A0A8H7XRS2_PSICU</name>
<sequence length="289" mass="33025">MSSIIKVLPLEIISLIIEDLGSDEHPSQSLKSCALSCQTFLPLCQKELFRKMSLLDDRTRSTFVELVRQSPRLAQHVRELAYAPKAEECVDSLDTDTSISALLHVFKKLRRITITFPGPRRSSFQDWQQLSPSLRSTLLSLLHLPLITSIRLRNIRNFDYFDLVPCTGLRELDLHEVLPVELGNAYSMLRSALPVKPIQLQRLKLTDQHPNEKKVVPSFTEISRIVKYNRNDSASVLDLAGLVDVAITQLVDLGIASNIIKRSWSLKSVVLGFSYRRTCYSWYRLYSRL</sequence>
<organism evidence="1">
    <name type="scientific">Psilocybe cubensis</name>
    <name type="common">Psychedelic mushroom</name>
    <name type="synonym">Stropharia cubensis</name>
    <dbReference type="NCBI Taxonomy" id="181762"/>
    <lineage>
        <taxon>Eukaryota</taxon>
        <taxon>Fungi</taxon>
        <taxon>Dikarya</taxon>
        <taxon>Basidiomycota</taxon>
        <taxon>Agaricomycotina</taxon>
        <taxon>Agaricomycetes</taxon>
        <taxon>Agaricomycetidae</taxon>
        <taxon>Agaricales</taxon>
        <taxon>Agaricineae</taxon>
        <taxon>Strophariaceae</taxon>
        <taxon>Psilocybe</taxon>
    </lineage>
</organism>
<comment type="caution">
    <text evidence="1">The sequence shown here is derived from an EMBL/GenBank/DDBJ whole genome shotgun (WGS) entry which is preliminary data.</text>
</comment>
<protein>
    <recommendedName>
        <fullName evidence="2">F-box domain-containing protein</fullName>
    </recommendedName>
</protein>
<reference evidence="1" key="1">
    <citation type="submission" date="2021-02" db="EMBL/GenBank/DDBJ databases">
        <title>Psilocybe cubensis genome.</title>
        <authorList>
            <person name="Mckernan K.J."/>
            <person name="Crawford S."/>
            <person name="Trippe A."/>
            <person name="Kane L.T."/>
            <person name="Mclaughlin S."/>
        </authorList>
    </citation>
    <scope>NUCLEOTIDE SEQUENCE [LARGE SCALE GENOMIC DNA]</scope>
    <source>
        <strain evidence="1">MGC-MH-2018</strain>
    </source>
</reference>
<proteinExistence type="predicted"/>
<evidence type="ECO:0008006" key="2">
    <source>
        <dbReference type="Google" id="ProtNLM"/>
    </source>
</evidence>
<gene>
    <name evidence="1" type="ORF">JR316_010125</name>
</gene>